<dbReference type="GO" id="GO:0016787">
    <property type="term" value="F:hydrolase activity"/>
    <property type="evidence" value="ECO:0007669"/>
    <property type="project" value="UniProtKB-KW"/>
</dbReference>
<dbReference type="EMBL" id="JBGBPQ010000003">
    <property type="protein sequence ID" value="KAL1526354.1"/>
    <property type="molecule type" value="Genomic_DNA"/>
</dbReference>
<keyword evidence="4" id="KW-0732">Signal</keyword>
<feature type="transmembrane region" description="Helical" evidence="3">
    <location>
        <begin position="515"/>
        <end position="540"/>
    </location>
</feature>
<dbReference type="Gene3D" id="3.60.21.10">
    <property type="match status" value="1"/>
</dbReference>
<keyword evidence="1" id="KW-0378">Hydrolase</keyword>
<dbReference type="PANTHER" id="PTHR10340">
    <property type="entry name" value="SPHINGOMYELIN PHOSPHODIESTERASE"/>
    <property type="match status" value="1"/>
</dbReference>
<reference evidence="5 6" key="1">
    <citation type="journal article" date="2024" name="Science">
        <title>Giant polyketide synthase enzymes in the biosynthesis of giant marine polyether toxins.</title>
        <authorList>
            <person name="Fallon T.R."/>
            <person name="Shende V.V."/>
            <person name="Wierzbicki I.H."/>
            <person name="Pendleton A.L."/>
            <person name="Watervoot N.F."/>
            <person name="Auber R.P."/>
            <person name="Gonzalez D.J."/>
            <person name="Wisecaver J.H."/>
            <person name="Moore B.S."/>
        </authorList>
    </citation>
    <scope>NUCLEOTIDE SEQUENCE [LARGE SCALE GENOMIC DNA]</scope>
    <source>
        <strain evidence="5 6">12B1</strain>
    </source>
</reference>
<protein>
    <recommendedName>
        <fullName evidence="7">Calcineurin-like phosphoesterase domain-containing protein</fullName>
    </recommendedName>
</protein>
<evidence type="ECO:0000313" key="6">
    <source>
        <dbReference type="Proteomes" id="UP001515480"/>
    </source>
</evidence>
<evidence type="ECO:0000313" key="5">
    <source>
        <dbReference type="EMBL" id="KAL1526354.1"/>
    </source>
</evidence>
<evidence type="ECO:0008006" key="7">
    <source>
        <dbReference type="Google" id="ProtNLM"/>
    </source>
</evidence>
<keyword evidence="6" id="KW-1185">Reference proteome</keyword>
<organism evidence="5 6">
    <name type="scientific">Prymnesium parvum</name>
    <name type="common">Toxic golden alga</name>
    <dbReference type="NCBI Taxonomy" id="97485"/>
    <lineage>
        <taxon>Eukaryota</taxon>
        <taxon>Haptista</taxon>
        <taxon>Haptophyta</taxon>
        <taxon>Prymnesiophyceae</taxon>
        <taxon>Prymnesiales</taxon>
        <taxon>Prymnesiaceae</taxon>
        <taxon>Prymnesium</taxon>
    </lineage>
</organism>
<keyword evidence="2" id="KW-0325">Glycoprotein</keyword>
<dbReference type="Proteomes" id="UP001515480">
    <property type="component" value="Unassembled WGS sequence"/>
</dbReference>
<feature type="signal peptide" evidence="4">
    <location>
        <begin position="1"/>
        <end position="15"/>
    </location>
</feature>
<evidence type="ECO:0000256" key="3">
    <source>
        <dbReference type="SAM" id="Phobius"/>
    </source>
</evidence>
<keyword evidence="3" id="KW-0472">Membrane</keyword>
<sequence>MQLLLLALLGAPLFREPPAGGPMPEGALSLLHVSDVHADPFYDVSLFSCGHKAATRNLSLQDARGEPTENLCGHAARPVAPACGPFHGDYVKMQSAWRRYIRPGPRCPCGVAFSNPPYSVIPPLRQALLDFSRDGYAARAVIYTGDLAGHYMPGTSVALENCTTAHAVVKSTIDELNVPDVRHFFVMGNNDVIPKNAPLTREWLEDLGEFLLDRDWLTEDELVSWRIGGFFWRMLSSTGLCAIGLNSNHWTPTQVNEEMREAQLRWLPDILARKGETSVCTSGFLVASHIGVVCPGAAVHGGAVENKGLWDETKSSPEKCGEVRAILDQYEDAVVAELSGDLNKEFIYASGTKSYGFTVVGISQRAGNDPGFHRLLMTPDGSSIIELESYQMKRGCEFEFSHSFVEDYAPHFDGGLNASAVSSLLSDLSTERMRAANVAPNAAGITKKRALTNSFKKKVRSGEAGCLAASDDEVPRLTYLALVEEDDGFPLDDQADDEDAGTMGSEANASYSDEYSFPLMMLPALPAVLFLMVMVTLSLVSRMERPSDRAIKKARSSYSLTSDAEPCVNEEEVTGYVPFVPR</sequence>
<dbReference type="PANTHER" id="PTHR10340:SF57">
    <property type="entry name" value="METALLOPHOS DOMAIN-CONTAINING PROTEIN"/>
    <property type="match status" value="1"/>
</dbReference>
<dbReference type="AlphaFoldDB" id="A0AB34JXC5"/>
<dbReference type="SUPFAM" id="SSF56300">
    <property type="entry name" value="Metallo-dependent phosphatases"/>
    <property type="match status" value="1"/>
</dbReference>
<evidence type="ECO:0000256" key="1">
    <source>
        <dbReference type="ARBA" id="ARBA00022801"/>
    </source>
</evidence>
<name>A0AB34JXC5_PRYPA</name>
<feature type="chain" id="PRO_5044230361" description="Calcineurin-like phosphoesterase domain-containing protein" evidence="4">
    <location>
        <begin position="16"/>
        <end position="582"/>
    </location>
</feature>
<keyword evidence="3" id="KW-1133">Transmembrane helix</keyword>
<keyword evidence="3" id="KW-0812">Transmembrane</keyword>
<evidence type="ECO:0000256" key="4">
    <source>
        <dbReference type="SAM" id="SignalP"/>
    </source>
</evidence>
<accession>A0AB34JXC5</accession>
<proteinExistence type="predicted"/>
<comment type="caution">
    <text evidence="5">The sequence shown here is derived from an EMBL/GenBank/DDBJ whole genome shotgun (WGS) entry which is preliminary data.</text>
</comment>
<dbReference type="InterPro" id="IPR029052">
    <property type="entry name" value="Metallo-depent_PP-like"/>
</dbReference>
<evidence type="ECO:0000256" key="2">
    <source>
        <dbReference type="ARBA" id="ARBA00023180"/>
    </source>
</evidence>
<gene>
    <name evidence="5" type="ORF">AB1Y20_015068</name>
</gene>